<dbReference type="EMBL" id="BLVO01000016">
    <property type="protein sequence ID" value="GFM34911.1"/>
    <property type="molecule type" value="Genomic_DNA"/>
</dbReference>
<comment type="caution">
    <text evidence="11">The sequence shown here is derived from an EMBL/GenBank/DDBJ whole genome shotgun (WGS) entry which is preliminary data.</text>
</comment>
<feature type="domain" description="ABC transporter" evidence="9">
    <location>
        <begin position="343"/>
        <end position="561"/>
    </location>
</feature>
<keyword evidence="12" id="KW-1185">Reference proteome</keyword>
<feature type="domain" description="ABC transmembrane type-1" evidence="10">
    <location>
        <begin position="24"/>
        <end position="299"/>
    </location>
</feature>
<feature type="transmembrane region" description="Helical" evidence="8">
    <location>
        <begin position="274"/>
        <end position="294"/>
    </location>
</feature>
<feature type="transmembrane region" description="Helical" evidence="8">
    <location>
        <begin position="54"/>
        <end position="73"/>
    </location>
</feature>
<evidence type="ECO:0000256" key="3">
    <source>
        <dbReference type="ARBA" id="ARBA00022692"/>
    </source>
</evidence>
<reference evidence="11 12" key="1">
    <citation type="submission" date="2020-05" db="EMBL/GenBank/DDBJ databases">
        <title>Draft genome sequence of Desulfovibrio sp. strain HN2T.</title>
        <authorList>
            <person name="Ueno A."/>
            <person name="Tamazawa S."/>
            <person name="Tamamura S."/>
            <person name="Murakami T."/>
            <person name="Kiyama T."/>
            <person name="Inomata H."/>
            <person name="Amano Y."/>
            <person name="Miyakawa K."/>
            <person name="Tamaki H."/>
            <person name="Naganuma T."/>
            <person name="Kaneko K."/>
        </authorList>
    </citation>
    <scope>NUCLEOTIDE SEQUENCE [LARGE SCALE GENOMIC DNA]</scope>
    <source>
        <strain evidence="11 12">HN2</strain>
    </source>
</reference>
<gene>
    <name evidence="11" type="ORF">DSM101010T_32760</name>
</gene>
<evidence type="ECO:0000256" key="6">
    <source>
        <dbReference type="ARBA" id="ARBA00022989"/>
    </source>
</evidence>
<evidence type="ECO:0000313" key="11">
    <source>
        <dbReference type="EMBL" id="GFM34911.1"/>
    </source>
</evidence>
<dbReference type="RefSeq" id="WP_174406559.1">
    <property type="nucleotide sequence ID" value="NZ_BLVO01000016.1"/>
</dbReference>
<keyword evidence="2" id="KW-0813">Transport</keyword>
<dbReference type="SMART" id="SM00382">
    <property type="entry name" value="AAA"/>
    <property type="match status" value="1"/>
</dbReference>
<keyword evidence="3 8" id="KW-0812">Transmembrane</keyword>
<evidence type="ECO:0000259" key="9">
    <source>
        <dbReference type="PROSITE" id="PS50893"/>
    </source>
</evidence>
<sequence length="561" mass="63028">MLQLNNSLFLKLLRTQAGAEGPRLAAACLASGVMQGLAVFTVLQGLEQLSDEGIQFHTFLAFLICLGSFYFLFRYITGRSAQIALRGIMEWRMRIATKLRSISLLEYERLDKNRVQTALLDGRELVVEAARMLMATAANIVMIFVACAKMLTVSVQGTICVFLFMGVGLWVFLRIVNSVHAHMGPAMQADQNFSASLRDLQEGLQQLKLHKPKTTDLFGNQIIPGLNTASDAREMVEGKHALGISFFAMFNLLILGLILFLLPGLLDLAPEDTSTLLVLCMFSLTPLISLVSFVPMLSKVEFNLNELADVEARLDNVAERFEEQGVQTRWQHADPVIPQFSHLQLRDIRFDYHDRNDMRLFGISVDEFTLNKGELVFIGGGNGSGKSTFMKVLAGLYTPHAGEIILNDTRIADINMEAYRNLFTVVPTDYHLFSRPLGLHVTPERLQEVLATMRIETKVHLTEDGRFSTLDLSAGQRKRLALACALLEERDVYLFDEVAADFDPVFRRFFYEELLPDITRRGGTVLAISHDDRFFHVADRVLTMQDGFFRNGAQNSEEGTR</sequence>
<accession>A0A7J0BNR0</accession>
<dbReference type="PROSITE" id="PS00211">
    <property type="entry name" value="ABC_TRANSPORTER_1"/>
    <property type="match status" value="1"/>
</dbReference>
<dbReference type="PROSITE" id="PS50893">
    <property type="entry name" value="ABC_TRANSPORTER_2"/>
    <property type="match status" value="1"/>
</dbReference>
<evidence type="ECO:0000256" key="4">
    <source>
        <dbReference type="ARBA" id="ARBA00022741"/>
    </source>
</evidence>
<evidence type="ECO:0000256" key="2">
    <source>
        <dbReference type="ARBA" id="ARBA00022448"/>
    </source>
</evidence>
<dbReference type="SUPFAM" id="SSF90123">
    <property type="entry name" value="ABC transporter transmembrane region"/>
    <property type="match status" value="1"/>
</dbReference>
<dbReference type="InterPro" id="IPR003593">
    <property type="entry name" value="AAA+_ATPase"/>
</dbReference>
<dbReference type="Gene3D" id="3.40.50.300">
    <property type="entry name" value="P-loop containing nucleotide triphosphate hydrolases"/>
    <property type="match status" value="1"/>
</dbReference>
<comment type="subcellular location">
    <subcellularLocation>
        <location evidence="1">Cell membrane</location>
        <topology evidence="1">Multi-pass membrane protein</topology>
    </subcellularLocation>
</comment>
<dbReference type="SUPFAM" id="SSF52540">
    <property type="entry name" value="P-loop containing nucleoside triphosphate hydrolases"/>
    <property type="match status" value="1"/>
</dbReference>
<dbReference type="GO" id="GO:0016887">
    <property type="term" value="F:ATP hydrolysis activity"/>
    <property type="evidence" value="ECO:0007669"/>
    <property type="project" value="InterPro"/>
</dbReference>
<evidence type="ECO:0000256" key="8">
    <source>
        <dbReference type="SAM" id="Phobius"/>
    </source>
</evidence>
<dbReference type="Gene3D" id="1.20.1560.10">
    <property type="entry name" value="ABC transporter type 1, transmembrane domain"/>
    <property type="match status" value="1"/>
</dbReference>
<feature type="transmembrane region" description="Helical" evidence="8">
    <location>
        <begin position="21"/>
        <end position="42"/>
    </location>
</feature>
<feature type="transmembrane region" description="Helical" evidence="8">
    <location>
        <begin position="241"/>
        <end position="262"/>
    </location>
</feature>
<dbReference type="InterPro" id="IPR027417">
    <property type="entry name" value="P-loop_NTPase"/>
</dbReference>
<dbReference type="InterPro" id="IPR036640">
    <property type="entry name" value="ABC1_TM_sf"/>
</dbReference>
<feature type="transmembrane region" description="Helical" evidence="8">
    <location>
        <begin position="153"/>
        <end position="173"/>
    </location>
</feature>
<keyword evidence="7 8" id="KW-0472">Membrane</keyword>
<dbReference type="GO" id="GO:0140359">
    <property type="term" value="F:ABC-type transporter activity"/>
    <property type="evidence" value="ECO:0007669"/>
    <property type="project" value="InterPro"/>
</dbReference>
<dbReference type="Proteomes" id="UP000503840">
    <property type="component" value="Unassembled WGS sequence"/>
</dbReference>
<evidence type="ECO:0000259" key="10">
    <source>
        <dbReference type="PROSITE" id="PS50929"/>
    </source>
</evidence>
<evidence type="ECO:0000256" key="7">
    <source>
        <dbReference type="ARBA" id="ARBA00023136"/>
    </source>
</evidence>
<evidence type="ECO:0000256" key="5">
    <source>
        <dbReference type="ARBA" id="ARBA00022840"/>
    </source>
</evidence>
<dbReference type="PANTHER" id="PTHR43553:SF11">
    <property type="entry name" value="ABC TRANSPORTER ATP-BINDING_PERMEASE PROTEIN YOJI"/>
    <property type="match status" value="1"/>
</dbReference>
<evidence type="ECO:0000313" key="12">
    <source>
        <dbReference type="Proteomes" id="UP000503840"/>
    </source>
</evidence>
<dbReference type="InterPro" id="IPR011527">
    <property type="entry name" value="ABC1_TM_dom"/>
</dbReference>
<keyword evidence="4" id="KW-0547">Nucleotide-binding</keyword>
<keyword evidence="6 8" id="KW-1133">Transmembrane helix</keyword>
<dbReference type="GO" id="GO:0005524">
    <property type="term" value="F:ATP binding"/>
    <property type="evidence" value="ECO:0007669"/>
    <property type="project" value="UniProtKB-KW"/>
</dbReference>
<dbReference type="GO" id="GO:0043190">
    <property type="term" value="C:ATP-binding cassette (ABC) transporter complex"/>
    <property type="evidence" value="ECO:0007669"/>
    <property type="project" value="TreeGrafter"/>
</dbReference>
<dbReference type="InterPro" id="IPR050095">
    <property type="entry name" value="ECF_ABC_transporter_ATP-bd"/>
</dbReference>
<dbReference type="AlphaFoldDB" id="A0A7J0BNR0"/>
<keyword evidence="5 11" id="KW-0067">ATP-binding</keyword>
<dbReference type="PANTHER" id="PTHR43553">
    <property type="entry name" value="HEAVY METAL TRANSPORTER"/>
    <property type="match status" value="1"/>
</dbReference>
<dbReference type="Pfam" id="PF00005">
    <property type="entry name" value="ABC_tran"/>
    <property type="match status" value="1"/>
</dbReference>
<organism evidence="11 12">
    <name type="scientific">Desulfovibrio subterraneus</name>
    <dbReference type="NCBI Taxonomy" id="2718620"/>
    <lineage>
        <taxon>Bacteria</taxon>
        <taxon>Pseudomonadati</taxon>
        <taxon>Thermodesulfobacteriota</taxon>
        <taxon>Desulfovibrionia</taxon>
        <taxon>Desulfovibrionales</taxon>
        <taxon>Desulfovibrionaceae</taxon>
        <taxon>Desulfovibrio</taxon>
    </lineage>
</organism>
<evidence type="ECO:0000256" key="1">
    <source>
        <dbReference type="ARBA" id="ARBA00004651"/>
    </source>
</evidence>
<protein>
    <submittedName>
        <fullName evidence="11">Peptide ABC transporter ATP-binding protein</fullName>
    </submittedName>
</protein>
<dbReference type="InterPro" id="IPR003439">
    <property type="entry name" value="ABC_transporter-like_ATP-bd"/>
</dbReference>
<dbReference type="CDD" id="cd03228">
    <property type="entry name" value="ABCC_MRP_Like"/>
    <property type="match status" value="1"/>
</dbReference>
<proteinExistence type="predicted"/>
<dbReference type="PROSITE" id="PS50929">
    <property type="entry name" value="ABC_TM1F"/>
    <property type="match status" value="1"/>
</dbReference>
<name>A0A7J0BNR0_9BACT</name>
<dbReference type="InterPro" id="IPR017871">
    <property type="entry name" value="ABC_transporter-like_CS"/>
</dbReference>